<evidence type="ECO:0000313" key="2">
    <source>
        <dbReference type="EMBL" id="SPM35057.1"/>
    </source>
</evidence>
<dbReference type="RefSeq" id="WP_077088015.1">
    <property type="nucleotide sequence ID" value="NZ_LT721901.1"/>
</dbReference>
<dbReference type="Proteomes" id="UP000240988">
    <property type="component" value="Unassembled WGS sequence"/>
</dbReference>
<proteinExistence type="predicted"/>
<sequence>MKRYRVAHYGTGHTGTLVLRQLLARPDIELVGHLVHSPEKIGKDAGEIVGVGPVGVRATGSFDEFCALDVDCVTYMATEFGREVDDVIDEMCRLLESGKNVVTTTFIRLVYPKSLPPDMLVKLEKACAAGQSALMGTGIAPGFTTDALPVYLGSLCEAPRTVRVAERVLQGTYSDPLSFMALGFGTVPQGPTTDLPADVWTVHFEGALQMLADGYGWELESINAYQDLALADKDYEFEAGAIPQGTVAAVRLRFDGIVDGEPRLRMSWVYTMPDEPGDAWSPARPTGSKGRRFTHVDIDGTPSVSVQLELDGGELPGGDATATRALNAIKAVCNATPTVHSALDLVVTPQGVQTNKQGDSL</sequence>
<dbReference type="STRING" id="1841860.GCA_900157375_02881"/>
<accession>A0A2U3NU62</accession>
<reference evidence="2 3" key="1">
    <citation type="submission" date="2017-01" db="EMBL/GenBank/DDBJ databases">
        <authorList>
            <consortium name="Urmite Genomes"/>
        </authorList>
    </citation>
    <scope>NUCLEOTIDE SEQUENCE [LARGE SCALE GENOMIC DNA]</scope>
    <source>
        <strain evidence="2 3">AB57</strain>
    </source>
</reference>
<feature type="domain" description="2,4-diaminopentanoate dehydrogenase C-terminal" evidence="1">
    <location>
        <begin position="202"/>
        <end position="348"/>
    </location>
</feature>
<dbReference type="AlphaFoldDB" id="A0A2U3NU62"/>
<dbReference type="Pfam" id="PF19328">
    <property type="entry name" value="DAP_DH_C"/>
    <property type="match status" value="1"/>
</dbReference>
<protein>
    <recommendedName>
        <fullName evidence="1">2,4-diaminopentanoate dehydrogenase C-terminal domain-containing protein</fullName>
    </recommendedName>
</protein>
<evidence type="ECO:0000313" key="3">
    <source>
        <dbReference type="Proteomes" id="UP000240988"/>
    </source>
</evidence>
<evidence type="ECO:0000259" key="1">
    <source>
        <dbReference type="Pfam" id="PF19328"/>
    </source>
</evidence>
<dbReference type="Gene3D" id="3.40.50.720">
    <property type="entry name" value="NAD(P)-binding Rossmann-like Domain"/>
    <property type="match status" value="1"/>
</dbReference>
<dbReference type="OrthoDB" id="4692546at2"/>
<organism evidence="2 3">
    <name type="scientific">Mycobacterium rhizamassiliense</name>
    <dbReference type="NCBI Taxonomy" id="1841860"/>
    <lineage>
        <taxon>Bacteria</taxon>
        <taxon>Bacillati</taxon>
        <taxon>Actinomycetota</taxon>
        <taxon>Actinomycetes</taxon>
        <taxon>Mycobacteriales</taxon>
        <taxon>Mycobacteriaceae</taxon>
        <taxon>Mycobacterium</taxon>
    </lineage>
</organism>
<dbReference type="InterPro" id="IPR045760">
    <property type="entry name" value="DAP_DH_C"/>
</dbReference>
<dbReference type="EMBL" id="FUFA01000004">
    <property type="protein sequence ID" value="SPM35057.1"/>
    <property type="molecule type" value="Genomic_DNA"/>
</dbReference>
<keyword evidence="3" id="KW-1185">Reference proteome</keyword>
<gene>
    <name evidence="2" type="ORF">MRAB57_2878</name>
</gene>
<dbReference type="CDD" id="cd24146">
    <property type="entry name" value="nat-AmDH_N_like"/>
    <property type="match status" value="1"/>
</dbReference>
<name>A0A2U3NU62_9MYCO</name>
<dbReference type="SUPFAM" id="SSF51735">
    <property type="entry name" value="NAD(P)-binding Rossmann-fold domains"/>
    <property type="match status" value="1"/>
</dbReference>
<dbReference type="InterPro" id="IPR036291">
    <property type="entry name" value="NAD(P)-bd_dom_sf"/>
</dbReference>